<reference evidence="1" key="1">
    <citation type="submission" date="2018-02" db="EMBL/GenBank/DDBJ databases">
        <title>Rhizophora mucronata_Transcriptome.</title>
        <authorList>
            <person name="Meera S.P."/>
            <person name="Sreeshan A."/>
            <person name="Augustine A."/>
        </authorList>
    </citation>
    <scope>NUCLEOTIDE SEQUENCE</scope>
    <source>
        <tissue evidence="1">Leaf</tissue>
    </source>
</reference>
<organism evidence="1">
    <name type="scientific">Rhizophora mucronata</name>
    <name type="common">Asiatic mangrove</name>
    <dbReference type="NCBI Taxonomy" id="61149"/>
    <lineage>
        <taxon>Eukaryota</taxon>
        <taxon>Viridiplantae</taxon>
        <taxon>Streptophyta</taxon>
        <taxon>Embryophyta</taxon>
        <taxon>Tracheophyta</taxon>
        <taxon>Spermatophyta</taxon>
        <taxon>Magnoliopsida</taxon>
        <taxon>eudicotyledons</taxon>
        <taxon>Gunneridae</taxon>
        <taxon>Pentapetalae</taxon>
        <taxon>rosids</taxon>
        <taxon>fabids</taxon>
        <taxon>Malpighiales</taxon>
        <taxon>Rhizophoraceae</taxon>
        <taxon>Rhizophora</taxon>
    </lineage>
</organism>
<sequence>MTSDFTLRKKEEFTNSSA</sequence>
<evidence type="ECO:0000313" key="1">
    <source>
        <dbReference type="EMBL" id="MBW81540.1"/>
    </source>
</evidence>
<dbReference type="AlphaFoldDB" id="A0A2P2IJX7"/>
<name>A0A2P2IJX7_RHIMU</name>
<dbReference type="EMBL" id="GGEC01001057">
    <property type="protein sequence ID" value="MBW81540.1"/>
    <property type="molecule type" value="Transcribed_RNA"/>
</dbReference>
<accession>A0A2P2IJX7</accession>
<protein>
    <submittedName>
        <fullName evidence="1">Uncharacterized protein</fullName>
    </submittedName>
</protein>
<proteinExistence type="predicted"/>